<accession>A0A023D7Y5</accession>
<dbReference type="SUPFAM" id="SSF53474">
    <property type="entry name" value="alpha/beta-Hydrolases"/>
    <property type="match status" value="1"/>
</dbReference>
<protein>
    <submittedName>
        <fullName evidence="3">Lysophospholipase</fullName>
    </submittedName>
</protein>
<keyword evidence="1" id="KW-0732">Signal</keyword>
<dbReference type="OrthoDB" id="9806902at2"/>
<dbReference type="PANTHER" id="PTHR11614">
    <property type="entry name" value="PHOSPHOLIPASE-RELATED"/>
    <property type="match status" value="1"/>
</dbReference>
<comment type="caution">
    <text evidence="3">The sequence shown here is derived from an EMBL/GenBank/DDBJ whole genome shotgun (WGS) entry which is preliminary data.</text>
</comment>
<organism evidence="3 4">
    <name type="scientific">Acidomonas methanolica NBRC 104435</name>
    <dbReference type="NCBI Taxonomy" id="1231351"/>
    <lineage>
        <taxon>Bacteria</taxon>
        <taxon>Pseudomonadati</taxon>
        <taxon>Pseudomonadota</taxon>
        <taxon>Alphaproteobacteria</taxon>
        <taxon>Acetobacterales</taxon>
        <taxon>Acetobacteraceae</taxon>
        <taxon>Acidomonas</taxon>
    </lineage>
</organism>
<dbReference type="InterPro" id="IPR051044">
    <property type="entry name" value="MAG_DAG_Lipase"/>
</dbReference>
<sequence>MIGLNPPLSKRTRSFLRLVSAVLPLLAACTRAPTAPPTPKPGEDALIPPALTLTLSDGAHIPVRVWPARASSGPEPRAVILALHGFGDSRDAWEWIAPSLARAGFAVYAPDQRGFGAAPDRGGWAGTRRMVQDAREEAAWLHARFPALRLYLAGESMGGAIALRVIETPGAPPLAGTILLAPAIWRFDSATRATLALMDGLAPHWRFDARNSPVHVVPTDNIAALRRLYFDPLTLHGAELHSLRGLVDLMAAAFADAPHARPPILAVYGDADQLVPPAATAAFWRALPTQARRDLIRGGHHLLFRDRDGARVTRDVIAWIEHPDTFLPSGGDAAAAAWMASRP</sequence>
<evidence type="ECO:0000313" key="3">
    <source>
        <dbReference type="EMBL" id="GAJ30224.1"/>
    </source>
</evidence>
<feature type="signal peptide" evidence="1">
    <location>
        <begin position="1"/>
        <end position="27"/>
    </location>
</feature>
<dbReference type="InterPro" id="IPR000073">
    <property type="entry name" value="AB_hydrolase_1"/>
</dbReference>
<dbReference type="EMBL" id="BAND01000111">
    <property type="protein sequence ID" value="GAJ30224.1"/>
    <property type="molecule type" value="Genomic_DNA"/>
</dbReference>
<dbReference type="Gene3D" id="3.40.50.1820">
    <property type="entry name" value="alpha/beta hydrolase"/>
    <property type="match status" value="1"/>
</dbReference>
<keyword evidence="4" id="KW-1185">Reference proteome</keyword>
<dbReference type="Pfam" id="PF12146">
    <property type="entry name" value="Hydrolase_4"/>
    <property type="match status" value="1"/>
</dbReference>
<evidence type="ECO:0000259" key="2">
    <source>
        <dbReference type="Pfam" id="PF12146"/>
    </source>
</evidence>
<dbReference type="RefSeq" id="WP_042061004.1">
    <property type="nucleotide sequence ID" value="NZ_BAND01000111.1"/>
</dbReference>
<feature type="chain" id="PRO_5030001456" evidence="1">
    <location>
        <begin position="28"/>
        <end position="343"/>
    </location>
</feature>
<reference evidence="4" key="1">
    <citation type="journal article" date="2014" name="FEMS Microbiol. Lett.">
        <title>Draft Genomic DNA Sequence of the Facultatively Methylotrophic Bacterium Acidomonas methanolica type strain MB58.</title>
        <authorList>
            <person name="Higashiura N."/>
            <person name="Hadano H."/>
            <person name="Hirakawa H."/>
            <person name="Matsutani M."/>
            <person name="Takabe S."/>
            <person name="Matsushita K."/>
            <person name="Azuma Y."/>
        </authorList>
    </citation>
    <scope>NUCLEOTIDE SEQUENCE [LARGE SCALE GENOMIC DNA]</scope>
    <source>
        <strain evidence="4">MB58</strain>
    </source>
</reference>
<dbReference type="InterPro" id="IPR022742">
    <property type="entry name" value="Hydrolase_4"/>
</dbReference>
<evidence type="ECO:0000256" key="1">
    <source>
        <dbReference type="SAM" id="SignalP"/>
    </source>
</evidence>
<dbReference type="Proteomes" id="UP000019760">
    <property type="component" value="Unassembled WGS sequence"/>
</dbReference>
<feature type="domain" description="Serine aminopeptidase S33" evidence="2">
    <location>
        <begin position="75"/>
        <end position="308"/>
    </location>
</feature>
<reference evidence="3 4" key="2">
    <citation type="journal article" date="2014" name="FEMS Microbiol. Lett.">
        <title>Draft genomic DNA sequence of the facultatively methylotrophic bacterium Acidomonas methanolica type strain MB58.</title>
        <authorList>
            <person name="Higashiura N."/>
            <person name="Hadano H."/>
            <person name="Hirakawa H."/>
            <person name="Matsutani M."/>
            <person name="Takabe S."/>
            <person name="Matsushita K."/>
            <person name="Azuma Y."/>
        </authorList>
    </citation>
    <scope>NUCLEOTIDE SEQUENCE [LARGE SCALE GENOMIC DNA]</scope>
    <source>
        <strain evidence="3 4">MB58</strain>
    </source>
</reference>
<dbReference type="PRINTS" id="PR00111">
    <property type="entry name" value="ABHYDROLASE"/>
</dbReference>
<dbReference type="InterPro" id="IPR029058">
    <property type="entry name" value="AB_hydrolase_fold"/>
</dbReference>
<name>A0A023D7Y5_ACIMT</name>
<evidence type="ECO:0000313" key="4">
    <source>
        <dbReference type="Proteomes" id="UP000019760"/>
    </source>
</evidence>
<proteinExistence type="predicted"/>
<gene>
    <name evidence="3" type="ORF">Amme_112_012</name>
</gene>
<dbReference type="AlphaFoldDB" id="A0A023D7Y5"/>